<dbReference type="Proteomes" id="UP000631181">
    <property type="component" value="Unassembled WGS sequence"/>
</dbReference>
<dbReference type="InterPro" id="IPR052617">
    <property type="entry name" value="Huntingtin-int_K"/>
</dbReference>
<dbReference type="AlphaFoldDB" id="A0A8J8VZ07"/>
<dbReference type="CDD" id="cd14361">
    <property type="entry name" value="UBA_HYPK"/>
    <property type="match status" value="1"/>
</dbReference>
<evidence type="ECO:0000256" key="1">
    <source>
        <dbReference type="SAM" id="MobiDB-lite"/>
    </source>
</evidence>
<dbReference type="PANTHER" id="PTHR31184">
    <property type="entry name" value="HUNTINGTIN-INTERACTING PROTEIN K FAMILY MEMBER"/>
    <property type="match status" value="1"/>
</dbReference>
<evidence type="ECO:0000313" key="4">
    <source>
        <dbReference type="Proteomes" id="UP000631181"/>
    </source>
</evidence>
<dbReference type="GO" id="GO:0050821">
    <property type="term" value="P:protein stabilization"/>
    <property type="evidence" value="ECO:0007669"/>
    <property type="project" value="TreeGrafter"/>
</dbReference>
<dbReference type="InterPro" id="IPR044034">
    <property type="entry name" value="NAC-like_UBA"/>
</dbReference>
<evidence type="ECO:0000259" key="2">
    <source>
        <dbReference type="Pfam" id="PF19026"/>
    </source>
</evidence>
<feature type="region of interest" description="Disordered" evidence="1">
    <location>
        <begin position="1"/>
        <end position="56"/>
    </location>
</feature>
<name>A0A8J8VZ07_9EURO</name>
<feature type="domain" description="Nascent polypeptide-associated complex subunit alpha-like UBA" evidence="2">
    <location>
        <begin position="94"/>
        <end position="134"/>
    </location>
</feature>
<dbReference type="GO" id="GO:0043066">
    <property type="term" value="P:negative regulation of apoptotic process"/>
    <property type="evidence" value="ECO:0007669"/>
    <property type="project" value="TreeGrafter"/>
</dbReference>
<feature type="compositionally biased region" description="Basic and acidic residues" evidence="1">
    <location>
        <begin position="73"/>
        <end position="91"/>
    </location>
</feature>
<reference evidence="3" key="1">
    <citation type="journal article" date="2020" name="Front. Microbiol.">
        <title>Gene regulatory networks of Penicillium echinulatum 2HH and Penicillium oxalicum 114-2 inferred by a computational biology approach.</title>
        <authorList>
            <person name="Lenz A.R."/>
            <person name="Galan-Vasquez E."/>
            <person name="Balbinot E."/>
            <person name="De Abreu F.P."/>
            <person name="De Oliveira N.S."/>
            <person name="Da Rosa L.O."/>
            <person name="De Avila E Silva S."/>
            <person name="Camassola M."/>
            <person name="Dillon A.J.P."/>
            <person name="Perez-Rueda E."/>
        </authorList>
    </citation>
    <scope>NUCLEOTIDE SEQUENCE</scope>
    <source>
        <strain evidence="3">S1M29</strain>
    </source>
</reference>
<dbReference type="PANTHER" id="PTHR31184:SF2">
    <property type="entry name" value="HUNTINGTIN-INTERACTING PROTEIN K"/>
    <property type="match status" value="1"/>
</dbReference>
<sequence length="140" mass="14746">MSDPIPSATANPDASAQHVPSNAEDRKAAAALDSLNPEEVSSDSTAPPGPTNAQQEALNKAMSRLEVAAGQTADDKKKVTGAQKKEPEAPRKVVKVNPADVTLLVEQLELNKNKATDLLRASDGDLNRAIEAFITPPIRS</sequence>
<accession>A0A8J8VZ07</accession>
<comment type="caution">
    <text evidence="3">The sequence shown here is derived from an EMBL/GenBank/DDBJ whole genome shotgun (WGS) entry which is preliminary data.</text>
</comment>
<dbReference type="EMBL" id="WIWV01000085">
    <property type="protein sequence ID" value="KAF7714435.1"/>
    <property type="molecule type" value="Genomic_DNA"/>
</dbReference>
<dbReference type="InterPro" id="IPR038922">
    <property type="entry name" value="HYPK_UBA"/>
</dbReference>
<gene>
    <name evidence="3" type="ORF">PECM_008337</name>
</gene>
<dbReference type="OrthoDB" id="285219at2759"/>
<feature type="compositionally biased region" description="Polar residues" evidence="1">
    <location>
        <begin position="8"/>
        <end position="20"/>
    </location>
</feature>
<keyword evidence="4" id="KW-1185">Reference proteome</keyword>
<proteinExistence type="predicted"/>
<protein>
    <recommendedName>
        <fullName evidence="2">Nascent polypeptide-associated complex subunit alpha-like UBA domain-containing protein</fullName>
    </recommendedName>
</protein>
<dbReference type="Pfam" id="PF19026">
    <property type="entry name" value="UBA_HYPK"/>
    <property type="match status" value="1"/>
</dbReference>
<organism evidence="3 4">
    <name type="scientific">Penicillium ucsense</name>
    <dbReference type="NCBI Taxonomy" id="2839758"/>
    <lineage>
        <taxon>Eukaryota</taxon>
        <taxon>Fungi</taxon>
        <taxon>Dikarya</taxon>
        <taxon>Ascomycota</taxon>
        <taxon>Pezizomycotina</taxon>
        <taxon>Eurotiomycetes</taxon>
        <taxon>Eurotiomycetidae</taxon>
        <taxon>Eurotiales</taxon>
        <taxon>Aspergillaceae</taxon>
        <taxon>Penicillium</taxon>
    </lineage>
</organism>
<evidence type="ECO:0000313" key="3">
    <source>
        <dbReference type="EMBL" id="KAF7714435.1"/>
    </source>
</evidence>
<feature type="region of interest" description="Disordered" evidence="1">
    <location>
        <begin position="69"/>
        <end position="91"/>
    </location>
</feature>